<dbReference type="EMBL" id="QJKB01000003">
    <property type="protein sequence ID" value="PXX44213.1"/>
    <property type="molecule type" value="Genomic_DNA"/>
</dbReference>
<dbReference type="Proteomes" id="UP000247792">
    <property type="component" value="Unassembled WGS sequence"/>
</dbReference>
<keyword evidence="4" id="KW-1185">Reference proteome</keyword>
<keyword evidence="1" id="KW-0812">Transmembrane</keyword>
<feature type="transmembrane region" description="Helical" evidence="1">
    <location>
        <begin position="88"/>
        <end position="108"/>
    </location>
</feature>
<feature type="domain" description="Peptidase M56" evidence="2">
    <location>
        <begin position="10"/>
        <end position="261"/>
    </location>
</feature>
<organism evidence="3 4">
    <name type="scientific">Undibacterium pigrum</name>
    <dbReference type="NCBI Taxonomy" id="401470"/>
    <lineage>
        <taxon>Bacteria</taxon>
        <taxon>Pseudomonadati</taxon>
        <taxon>Pseudomonadota</taxon>
        <taxon>Betaproteobacteria</taxon>
        <taxon>Burkholderiales</taxon>
        <taxon>Oxalobacteraceae</taxon>
        <taxon>Undibacterium</taxon>
    </lineage>
</organism>
<keyword evidence="1" id="KW-1133">Transmembrane helix</keyword>
<evidence type="ECO:0000313" key="4">
    <source>
        <dbReference type="Proteomes" id="UP000247792"/>
    </source>
</evidence>
<accession>A0A318JC06</accession>
<dbReference type="CDD" id="cd07341">
    <property type="entry name" value="M56_BlaR1_MecR1_like"/>
    <property type="match status" value="1"/>
</dbReference>
<feature type="transmembrane region" description="Helical" evidence="1">
    <location>
        <begin position="38"/>
        <end position="56"/>
    </location>
</feature>
<dbReference type="Pfam" id="PF05569">
    <property type="entry name" value="Peptidase_M56"/>
    <property type="match status" value="1"/>
</dbReference>
<sequence length="424" mass="46565">MMNNLLQPAMLACLVTSVLIVFILLVRQSLRKLAGASIAYQLWGILPLSLIAMLFPHRQYLDMAAMPDTPASQIIASVPLLTIAPASIWPSMLVSAWMIGGIGMLLLFGMQHQRFLRRLGTLTQCEGVYLASDNDIGPALAGCFKPKIIVPADFFERYSVAEQALIIRHELMHKRRGDVIANSLCALLQCLFWFNPLMHIAARSFRLDQELACDALVIAQEPQARRTYAEAMLKTQLSITPSALACHWPSHHPLKERIMQLQQSKPGLFKRSVAYIMLSGLCAASAYSAWAVTPANVVLTPAAQKQEAIKAGTDSYLVNTNISVGGETLTPTVIVEQGKQARIGLTSKSQQAKWDISFTLVPAPEGQYKDAVIIDMKVEKDGALVAQPKLISGLNQTATLQKETPDKQLDFDIKMTVSLAKKTN</sequence>
<dbReference type="AlphaFoldDB" id="A0A318JC06"/>
<proteinExistence type="predicted"/>
<dbReference type="InterPro" id="IPR008756">
    <property type="entry name" value="Peptidase_M56"/>
</dbReference>
<protein>
    <submittedName>
        <fullName evidence="3">Beta-lactamase regulating signal transducer with metallopeptidase domain</fullName>
    </submittedName>
</protein>
<dbReference type="RefSeq" id="WP_211324300.1">
    <property type="nucleotide sequence ID" value="NZ_QJKB01000003.1"/>
</dbReference>
<feature type="transmembrane region" description="Helical" evidence="1">
    <location>
        <begin position="6"/>
        <end position="26"/>
    </location>
</feature>
<reference evidence="3 4" key="1">
    <citation type="submission" date="2018-05" db="EMBL/GenBank/DDBJ databases">
        <title>Genomic Encyclopedia of Type Strains, Phase IV (KMG-IV): sequencing the most valuable type-strain genomes for metagenomic binning, comparative biology and taxonomic classification.</title>
        <authorList>
            <person name="Goeker M."/>
        </authorList>
    </citation>
    <scope>NUCLEOTIDE SEQUENCE [LARGE SCALE GENOMIC DNA]</scope>
    <source>
        <strain evidence="3 4">DSM 19792</strain>
    </source>
</reference>
<dbReference type="InterPro" id="IPR052173">
    <property type="entry name" value="Beta-lactam_resp_regulator"/>
</dbReference>
<dbReference type="PANTHER" id="PTHR34978:SF3">
    <property type="entry name" value="SLR0241 PROTEIN"/>
    <property type="match status" value="1"/>
</dbReference>
<gene>
    <name evidence="3" type="ORF">DFR42_103482</name>
</gene>
<evidence type="ECO:0000259" key="2">
    <source>
        <dbReference type="Pfam" id="PF05569"/>
    </source>
</evidence>
<comment type="caution">
    <text evidence="3">The sequence shown here is derived from an EMBL/GenBank/DDBJ whole genome shotgun (WGS) entry which is preliminary data.</text>
</comment>
<keyword evidence="1" id="KW-0472">Membrane</keyword>
<evidence type="ECO:0000313" key="3">
    <source>
        <dbReference type="EMBL" id="PXX44213.1"/>
    </source>
</evidence>
<evidence type="ECO:0000256" key="1">
    <source>
        <dbReference type="SAM" id="Phobius"/>
    </source>
</evidence>
<dbReference type="PANTHER" id="PTHR34978">
    <property type="entry name" value="POSSIBLE SENSOR-TRANSDUCER PROTEIN BLAR"/>
    <property type="match status" value="1"/>
</dbReference>
<name>A0A318JC06_9BURK</name>